<dbReference type="AlphaFoldDB" id="A0A4C1XAQ6"/>
<sequence length="125" mass="14125">MERPTKKVASVIVSSSNRKVRAKYPKSASGLNLTPCADPFPAGARVAGSSLRLYVQLPLHFYTSPKKYWFDFREGYSEEKIEAAIGRGVTEYGSRAAVEGRFCVFNCPVSVYYLYRDLEVTRKDR</sequence>
<evidence type="ECO:0000313" key="2">
    <source>
        <dbReference type="Proteomes" id="UP000299102"/>
    </source>
</evidence>
<dbReference type="Proteomes" id="UP000299102">
    <property type="component" value="Unassembled WGS sequence"/>
</dbReference>
<name>A0A4C1XAQ6_EUMVA</name>
<protein>
    <submittedName>
        <fullName evidence="1">Uncharacterized protein</fullName>
    </submittedName>
</protein>
<reference evidence="1 2" key="1">
    <citation type="journal article" date="2019" name="Commun. Biol.">
        <title>The bagworm genome reveals a unique fibroin gene that provides high tensile strength.</title>
        <authorList>
            <person name="Kono N."/>
            <person name="Nakamura H."/>
            <person name="Ohtoshi R."/>
            <person name="Tomita M."/>
            <person name="Numata K."/>
            <person name="Arakawa K."/>
        </authorList>
    </citation>
    <scope>NUCLEOTIDE SEQUENCE [LARGE SCALE GENOMIC DNA]</scope>
</reference>
<accession>A0A4C1XAQ6</accession>
<dbReference type="EMBL" id="BGZK01000783">
    <property type="protein sequence ID" value="GBP60263.1"/>
    <property type="molecule type" value="Genomic_DNA"/>
</dbReference>
<comment type="caution">
    <text evidence="1">The sequence shown here is derived from an EMBL/GenBank/DDBJ whole genome shotgun (WGS) entry which is preliminary data.</text>
</comment>
<proteinExistence type="predicted"/>
<keyword evidence="2" id="KW-1185">Reference proteome</keyword>
<gene>
    <name evidence="1" type="ORF">EVAR_14025_1</name>
</gene>
<evidence type="ECO:0000313" key="1">
    <source>
        <dbReference type="EMBL" id="GBP60263.1"/>
    </source>
</evidence>
<organism evidence="1 2">
    <name type="scientific">Eumeta variegata</name>
    <name type="common">Bagworm moth</name>
    <name type="synonym">Eumeta japonica</name>
    <dbReference type="NCBI Taxonomy" id="151549"/>
    <lineage>
        <taxon>Eukaryota</taxon>
        <taxon>Metazoa</taxon>
        <taxon>Ecdysozoa</taxon>
        <taxon>Arthropoda</taxon>
        <taxon>Hexapoda</taxon>
        <taxon>Insecta</taxon>
        <taxon>Pterygota</taxon>
        <taxon>Neoptera</taxon>
        <taxon>Endopterygota</taxon>
        <taxon>Lepidoptera</taxon>
        <taxon>Glossata</taxon>
        <taxon>Ditrysia</taxon>
        <taxon>Tineoidea</taxon>
        <taxon>Psychidae</taxon>
        <taxon>Oiketicinae</taxon>
        <taxon>Eumeta</taxon>
    </lineage>
</organism>